<dbReference type="EMBL" id="CAJNOK010058430">
    <property type="protein sequence ID" value="CAF1629328.1"/>
    <property type="molecule type" value="Genomic_DNA"/>
</dbReference>
<dbReference type="Proteomes" id="UP000677228">
    <property type="component" value="Unassembled WGS sequence"/>
</dbReference>
<evidence type="ECO:0000313" key="4">
    <source>
        <dbReference type="Proteomes" id="UP000682733"/>
    </source>
</evidence>
<feature type="non-terminal residue" evidence="3">
    <location>
        <position position="185"/>
    </location>
</feature>
<gene>
    <name evidence="2" type="ORF">OVA965_LOCUS43632</name>
    <name evidence="3" type="ORF">TMI583_LOCUS45979</name>
</gene>
<accession>A0A8S2WP94</accession>
<dbReference type="Proteomes" id="UP000682733">
    <property type="component" value="Unassembled WGS sequence"/>
</dbReference>
<organism evidence="3 4">
    <name type="scientific">Didymodactylos carnosus</name>
    <dbReference type="NCBI Taxonomy" id="1234261"/>
    <lineage>
        <taxon>Eukaryota</taxon>
        <taxon>Metazoa</taxon>
        <taxon>Spiralia</taxon>
        <taxon>Gnathifera</taxon>
        <taxon>Rotifera</taxon>
        <taxon>Eurotatoria</taxon>
        <taxon>Bdelloidea</taxon>
        <taxon>Philodinida</taxon>
        <taxon>Philodinidae</taxon>
        <taxon>Didymodactylos</taxon>
    </lineage>
</organism>
<sequence>EIEKKVNSHLRDQHKVNQEVKIDVHDVEELNSTHSALHYKCQGGEKEHHDKITTSLKDSCKHDDVKKTLDKHVQKDQKPKDHDEKTAPATGEKPKDDHKHEPHQDDKKTTTKDKTVTKEKDVKKTVEINHESHHIVAKDDKTLEGTLIVKNCDHKSLKDDKKSVGDEIEKKVNSHLRDQHKVNQE</sequence>
<comment type="caution">
    <text evidence="3">The sequence shown here is derived from an EMBL/GenBank/DDBJ whole genome shotgun (WGS) entry which is preliminary data.</text>
</comment>
<proteinExistence type="predicted"/>
<name>A0A8S2WP94_9BILA</name>
<feature type="non-terminal residue" evidence="3">
    <location>
        <position position="1"/>
    </location>
</feature>
<dbReference type="AlphaFoldDB" id="A0A8S2WP94"/>
<feature type="region of interest" description="Disordered" evidence="1">
    <location>
        <begin position="41"/>
        <end position="126"/>
    </location>
</feature>
<feature type="compositionally biased region" description="Basic and acidic residues" evidence="1">
    <location>
        <begin position="43"/>
        <end position="126"/>
    </location>
</feature>
<dbReference type="EMBL" id="CAJOBA010083979">
    <property type="protein sequence ID" value="CAF4454629.1"/>
    <property type="molecule type" value="Genomic_DNA"/>
</dbReference>
<feature type="region of interest" description="Disordered" evidence="1">
    <location>
        <begin position="157"/>
        <end position="185"/>
    </location>
</feature>
<reference evidence="3" key="1">
    <citation type="submission" date="2021-02" db="EMBL/GenBank/DDBJ databases">
        <authorList>
            <person name="Nowell W R."/>
        </authorList>
    </citation>
    <scope>NUCLEOTIDE SEQUENCE</scope>
</reference>
<evidence type="ECO:0000313" key="2">
    <source>
        <dbReference type="EMBL" id="CAF1629328.1"/>
    </source>
</evidence>
<protein>
    <submittedName>
        <fullName evidence="3">Uncharacterized protein</fullName>
    </submittedName>
</protein>
<evidence type="ECO:0000256" key="1">
    <source>
        <dbReference type="SAM" id="MobiDB-lite"/>
    </source>
</evidence>
<evidence type="ECO:0000313" key="3">
    <source>
        <dbReference type="EMBL" id="CAF4454629.1"/>
    </source>
</evidence>